<dbReference type="HOGENOM" id="CLU_040619_0_0_1"/>
<feature type="region of interest" description="Disordered" evidence="1">
    <location>
        <begin position="278"/>
        <end position="322"/>
    </location>
</feature>
<dbReference type="AlphaFoldDB" id="M5BKZ7"/>
<feature type="region of interest" description="Disordered" evidence="1">
    <location>
        <begin position="149"/>
        <end position="174"/>
    </location>
</feature>
<feature type="compositionally biased region" description="Basic and acidic residues" evidence="1">
    <location>
        <begin position="159"/>
        <end position="174"/>
    </location>
</feature>
<protein>
    <submittedName>
        <fullName evidence="2">Uncharacterized protein</fullName>
    </submittedName>
</protein>
<evidence type="ECO:0000313" key="3">
    <source>
        <dbReference type="Proteomes" id="UP000012065"/>
    </source>
</evidence>
<gene>
    <name evidence="2" type="ORF">BN14_01473</name>
</gene>
<feature type="compositionally biased region" description="Polar residues" evidence="1">
    <location>
        <begin position="340"/>
        <end position="352"/>
    </location>
</feature>
<evidence type="ECO:0000313" key="2">
    <source>
        <dbReference type="EMBL" id="CCO27444.1"/>
    </source>
</evidence>
<feature type="region of interest" description="Disordered" evidence="1">
    <location>
        <begin position="213"/>
        <end position="256"/>
    </location>
</feature>
<comment type="caution">
    <text evidence="2">The sequence shown here is derived from an EMBL/GenBank/DDBJ whole genome shotgun (WGS) entry which is preliminary data.</text>
</comment>
<dbReference type="EMBL" id="CAOJ01001920">
    <property type="protein sequence ID" value="CCO27444.1"/>
    <property type="molecule type" value="Genomic_DNA"/>
</dbReference>
<dbReference type="Proteomes" id="UP000012065">
    <property type="component" value="Unassembled WGS sequence"/>
</dbReference>
<reference evidence="2 3" key="1">
    <citation type="journal article" date="2013" name="J. Biotechnol.">
        <title>Establishment and interpretation of the genome sequence of the phytopathogenic fungus Rhizoctonia solani AG1-IB isolate 7/3/14.</title>
        <authorList>
            <person name="Wibberg D.W."/>
            <person name="Jelonek L.J."/>
            <person name="Rupp O.R."/>
            <person name="Hennig M.H."/>
            <person name="Eikmeyer F.E."/>
            <person name="Goesmann A.G."/>
            <person name="Hartmann A.H."/>
            <person name="Borriss R.B."/>
            <person name="Grosch R.G."/>
            <person name="Puehler A.P."/>
            <person name="Schlueter A.S."/>
        </authorList>
    </citation>
    <scope>NUCLEOTIDE SEQUENCE [LARGE SCALE GENOMIC DNA]</scope>
    <source>
        <strain evidence="3">AG1-IB / isolate 7/3/14</strain>
    </source>
</reference>
<sequence>MHVNCGPIQRELTAERQTSMGQALEAARVYQRENSELPLAKREFSRGYLWDQGYIHPDWKWIKPRPWQWTVEHENDERRATGRAPLPRYHPAMSADDWRDVRDVWHTTASKWAEKHKDSAWLERDRQEGVTPEQRLQLEQAFFKSRQQHKVIRKASGQRAREALSPEERDKMRHDSAMEELARRQEAYLKGQATPRISEDKRRAAQQELDELMRTPAPTHTRPASSVGHGSIGPGTVPIGGSSIGHPGQPMDTYGLQADSDVYESSSSDDRLHSYLHQANGFPPPPAHDQLPEWMRQQKASDPPSSSMGSMPGRNPSVPSINKAKKTGILKGILKRTLSKQRNNSAPQPTRTDSQKRPGAFAGMFGHGHPRNEVSPADNPWAGAGSSIPRRFISGMLFDSSGIRPSVVVVATLRNFGILN</sequence>
<feature type="region of interest" description="Disordered" evidence="1">
    <location>
        <begin position="336"/>
        <end position="357"/>
    </location>
</feature>
<organism evidence="2 3">
    <name type="scientific">Thanatephorus cucumeris (strain AG1-IB / isolate 7/3/14)</name>
    <name type="common">Lettuce bottom rot fungus</name>
    <name type="synonym">Rhizoctonia solani</name>
    <dbReference type="NCBI Taxonomy" id="1108050"/>
    <lineage>
        <taxon>Eukaryota</taxon>
        <taxon>Fungi</taxon>
        <taxon>Dikarya</taxon>
        <taxon>Basidiomycota</taxon>
        <taxon>Agaricomycotina</taxon>
        <taxon>Agaricomycetes</taxon>
        <taxon>Cantharellales</taxon>
        <taxon>Ceratobasidiaceae</taxon>
        <taxon>Rhizoctonia</taxon>
        <taxon>Rhizoctonia solani AG-1</taxon>
    </lineage>
</organism>
<accession>M5BKZ7</accession>
<evidence type="ECO:0000256" key="1">
    <source>
        <dbReference type="SAM" id="MobiDB-lite"/>
    </source>
</evidence>
<feature type="compositionally biased region" description="Low complexity" evidence="1">
    <location>
        <begin position="301"/>
        <end position="317"/>
    </location>
</feature>
<name>M5BKZ7_THACB</name>
<proteinExistence type="predicted"/>